<dbReference type="Proteomes" id="UP001295423">
    <property type="component" value="Unassembled WGS sequence"/>
</dbReference>
<feature type="compositionally biased region" description="Basic and acidic residues" evidence="1">
    <location>
        <begin position="99"/>
        <end position="111"/>
    </location>
</feature>
<keyword evidence="2" id="KW-0472">Membrane</keyword>
<name>A0AAD2CSR8_9STRA</name>
<sequence length="142" mass="15820">MSTAQGNIFLTAENLAFSLPLLLVCGTYAFFKFVPLQYGIPVLGGLALLIKMQSQVQAQRDEKLTKMDDKAIDDLANELEGEEKSDKDNKKKLTAKKRAQVEQRLAAERKQYAKQNKKGSADDDDGDDYLETFAKGGTKKKK</sequence>
<reference evidence="3" key="1">
    <citation type="submission" date="2023-08" db="EMBL/GenBank/DDBJ databases">
        <authorList>
            <person name="Audoor S."/>
            <person name="Bilcke G."/>
        </authorList>
    </citation>
    <scope>NUCLEOTIDE SEQUENCE</scope>
</reference>
<accession>A0AAD2CSR8</accession>
<dbReference type="AlphaFoldDB" id="A0AAD2CSR8"/>
<feature type="region of interest" description="Disordered" evidence="1">
    <location>
        <begin position="75"/>
        <end position="142"/>
    </location>
</feature>
<protein>
    <submittedName>
        <fullName evidence="3">Uncharacterized protein</fullName>
    </submittedName>
</protein>
<comment type="caution">
    <text evidence="3">The sequence shown here is derived from an EMBL/GenBank/DDBJ whole genome shotgun (WGS) entry which is preliminary data.</text>
</comment>
<proteinExistence type="predicted"/>
<evidence type="ECO:0000313" key="4">
    <source>
        <dbReference type="Proteomes" id="UP001295423"/>
    </source>
</evidence>
<keyword evidence="2" id="KW-1133">Transmembrane helix</keyword>
<evidence type="ECO:0000256" key="2">
    <source>
        <dbReference type="SAM" id="Phobius"/>
    </source>
</evidence>
<dbReference type="EMBL" id="CAKOGP040000890">
    <property type="protein sequence ID" value="CAJ1940124.1"/>
    <property type="molecule type" value="Genomic_DNA"/>
</dbReference>
<feature type="transmembrane region" description="Helical" evidence="2">
    <location>
        <begin position="29"/>
        <end position="50"/>
    </location>
</feature>
<feature type="compositionally biased region" description="Basic and acidic residues" evidence="1">
    <location>
        <begin position="82"/>
        <end position="91"/>
    </location>
</feature>
<evidence type="ECO:0000313" key="3">
    <source>
        <dbReference type="EMBL" id="CAJ1940124.1"/>
    </source>
</evidence>
<organism evidence="3 4">
    <name type="scientific">Cylindrotheca closterium</name>
    <dbReference type="NCBI Taxonomy" id="2856"/>
    <lineage>
        <taxon>Eukaryota</taxon>
        <taxon>Sar</taxon>
        <taxon>Stramenopiles</taxon>
        <taxon>Ochrophyta</taxon>
        <taxon>Bacillariophyta</taxon>
        <taxon>Bacillariophyceae</taxon>
        <taxon>Bacillariophycidae</taxon>
        <taxon>Bacillariales</taxon>
        <taxon>Bacillariaceae</taxon>
        <taxon>Cylindrotheca</taxon>
    </lineage>
</organism>
<evidence type="ECO:0000256" key="1">
    <source>
        <dbReference type="SAM" id="MobiDB-lite"/>
    </source>
</evidence>
<keyword evidence="4" id="KW-1185">Reference proteome</keyword>
<keyword evidence="2" id="KW-0812">Transmembrane</keyword>
<gene>
    <name evidence="3" type="ORF">CYCCA115_LOCUS6883</name>
</gene>